<dbReference type="Proteomes" id="UP000198942">
    <property type="component" value="Unassembled WGS sequence"/>
</dbReference>
<dbReference type="OrthoDB" id="836882at2"/>
<evidence type="ECO:0000256" key="1">
    <source>
        <dbReference type="ARBA" id="ARBA00023125"/>
    </source>
</evidence>
<dbReference type="InterPro" id="IPR009057">
    <property type="entry name" value="Homeodomain-like_sf"/>
</dbReference>
<organism evidence="4 5">
    <name type="scientific">Mucilaginibacter gossypiicola</name>
    <dbReference type="NCBI Taxonomy" id="551995"/>
    <lineage>
        <taxon>Bacteria</taxon>
        <taxon>Pseudomonadati</taxon>
        <taxon>Bacteroidota</taxon>
        <taxon>Sphingobacteriia</taxon>
        <taxon>Sphingobacteriales</taxon>
        <taxon>Sphingobacteriaceae</taxon>
        <taxon>Mucilaginibacter</taxon>
    </lineage>
</organism>
<gene>
    <name evidence="4" type="ORF">SAMN05192574_105269</name>
</gene>
<evidence type="ECO:0000259" key="3">
    <source>
        <dbReference type="PROSITE" id="PS50977"/>
    </source>
</evidence>
<keyword evidence="1 2" id="KW-0238">DNA-binding</keyword>
<dbReference type="RefSeq" id="WP_091212119.1">
    <property type="nucleotide sequence ID" value="NZ_FOCL01000005.1"/>
</dbReference>
<dbReference type="SUPFAM" id="SSF46689">
    <property type="entry name" value="Homeodomain-like"/>
    <property type="match status" value="1"/>
</dbReference>
<feature type="DNA-binding region" description="H-T-H motif" evidence="2">
    <location>
        <begin position="32"/>
        <end position="51"/>
    </location>
</feature>
<sequence length="215" mass="24376">MAKQYLGKEQSMCKLVAAVGIVIRAKGYKGLTGTNIAKAAGLSKRLIYIYFESVEDLIETYIRQKDYYAGASSNFPHLQSSKQNKTYPILIDLLTNQLEQFYKDDELQKIVLWQISERSKVMFDVCEEREKLGSKFFRLADLEFKGTSVDLRAVTGLLVAGIYHMVLHAKSTDSLFCEIDLNTPEGLERIKKAIIDILGNTYNKAISERKTNSIN</sequence>
<accession>A0A1H8LVL9</accession>
<dbReference type="Pfam" id="PF00440">
    <property type="entry name" value="TetR_N"/>
    <property type="match status" value="1"/>
</dbReference>
<proteinExistence type="predicted"/>
<protein>
    <submittedName>
        <fullName evidence="4">DNA-binding transcriptional regulator, AcrR family</fullName>
    </submittedName>
</protein>
<dbReference type="AlphaFoldDB" id="A0A1H8LVL9"/>
<reference evidence="5" key="1">
    <citation type="submission" date="2016-10" db="EMBL/GenBank/DDBJ databases">
        <authorList>
            <person name="Varghese N."/>
            <person name="Submissions S."/>
        </authorList>
    </citation>
    <scope>NUCLEOTIDE SEQUENCE [LARGE SCALE GENOMIC DNA]</scope>
    <source>
        <strain evidence="5">Gh-48</strain>
    </source>
</reference>
<feature type="domain" description="HTH tetR-type" evidence="3">
    <location>
        <begin position="9"/>
        <end position="69"/>
    </location>
</feature>
<dbReference type="InterPro" id="IPR001647">
    <property type="entry name" value="HTH_TetR"/>
</dbReference>
<evidence type="ECO:0000313" key="5">
    <source>
        <dbReference type="Proteomes" id="UP000198942"/>
    </source>
</evidence>
<dbReference type="GO" id="GO:0003677">
    <property type="term" value="F:DNA binding"/>
    <property type="evidence" value="ECO:0007669"/>
    <property type="project" value="UniProtKB-UniRule"/>
</dbReference>
<name>A0A1H8LVL9_9SPHI</name>
<evidence type="ECO:0000256" key="2">
    <source>
        <dbReference type="PROSITE-ProRule" id="PRU00335"/>
    </source>
</evidence>
<dbReference type="PRINTS" id="PR00455">
    <property type="entry name" value="HTHTETR"/>
</dbReference>
<keyword evidence="5" id="KW-1185">Reference proteome</keyword>
<dbReference type="EMBL" id="FOCL01000005">
    <property type="protein sequence ID" value="SEO09139.1"/>
    <property type="molecule type" value="Genomic_DNA"/>
</dbReference>
<dbReference type="PROSITE" id="PS50977">
    <property type="entry name" value="HTH_TETR_2"/>
    <property type="match status" value="1"/>
</dbReference>
<evidence type="ECO:0000313" key="4">
    <source>
        <dbReference type="EMBL" id="SEO09139.1"/>
    </source>
</evidence>
<dbReference type="Gene3D" id="1.10.357.10">
    <property type="entry name" value="Tetracycline Repressor, domain 2"/>
    <property type="match status" value="1"/>
</dbReference>
<dbReference type="STRING" id="551995.SAMN05192574_105269"/>